<dbReference type="RefSeq" id="WP_156192854.1">
    <property type="nucleotide sequence ID" value="NZ_CP046452.1"/>
</dbReference>
<keyword evidence="3" id="KW-1185">Reference proteome</keyword>
<dbReference type="EMBL" id="CP046452">
    <property type="protein sequence ID" value="QGU02531.1"/>
    <property type="molecule type" value="Genomic_DNA"/>
</dbReference>
<dbReference type="KEGG" id="ckw:CKALI_08355"/>
<evidence type="ECO:0000256" key="1">
    <source>
        <dbReference type="SAM" id="MobiDB-lite"/>
    </source>
</evidence>
<feature type="region of interest" description="Disordered" evidence="1">
    <location>
        <begin position="1"/>
        <end position="28"/>
    </location>
</feature>
<feature type="compositionally biased region" description="Basic and acidic residues" evidence="1">
    <location>
        <begin position="15"/>
        <end position="27"/>
    </location>
</feature>
<gene>
    <name evidence="2" type="ORF">CKALI_08355</name>
</gene>
<evidence type="ECO:0000313" key="2">
    <source>
        <dbReference type="EMBL" id="QGU02531.1"/>
    </source>
</evidence>
<protein>
    <submittedName>
        <fullName evidence="2">Uncharacterized protein</fullName>
    </submittedName>
</protein>
<feature type="compositionally biased region" description="Basic and acidic residues" evidence="1">
    <location>
        <begin position="71"/>
        <end position="82"/>
    </location>
</feature>
<feature type="compositionally biased region" description="Acidic residues" evidence="1">
    <location>
        <begin position="56"/>
        <end position="70"/>
    </location>
</feature>
<name>A0A6B8VRN7_9CORY</name>
<dbReference type="Proteomes" id="UP000427071">
    <property type="component" value="Chromosome"/>
</dbReference>
<feature type="region of interest" description="Disordered" evidence="1">
    <location>
        <begin position="56"/>
        <end position="82"/>
    </location>
</feature>
<evidence type="ECO:0000313" key="3">
    <source>
        <dbReference type="Proteomes" id="UP000427071"/>
    </source>
</evidence>
<dbReference type="AlphaFoldDB" id="A0A6B8VRN7"/>
<sequence length="82" mass="9218">MEESSGPRRRRRAVRPSDAEDIDRSWDSPEAAELFADAADVSDPRASDDFIVVLDDSEADDTPDNGELDEEFWKDQRPPHSG</sequence>
<proteinExistence type="predicted"/>
<reference evidence="3" key="1">
    <citation type="submission" date="2019-11" db="EMBL/GenBank/DDBJ databases">
        <title>Complete genome sequence of Corynebacterium kalinowskii 1959, a novel Corynebacterium species isolated from soil of a small paddock in Vilsendorf, Germany.</title>
        <authorList>
            <person name="Schaffert L."/>
            <person name="Ruwe M."/>
            <person name="Milse J."/>
            <person name="Hanuschka K."/>
            <person name="Ortseifen V."/>
            <person name="Droste J."/>
            <person name="Brandt D."/>
            <person name="Schlueter L."/>
            <person name="Kutter Y."/>
            <person name="Vinke S."/>
            <person name="Viehoefer P."/>
            <person name="Jacob L."/>
            <person name="Luebke N.-C."/>
            <person name="Schulte-Berndt E."/>
            <person name="Hain C."/>
            <person name="Linder M."/>
            <person name="Schmidt P."/>
            <person name="Wollenschlaeger L."/>
            <person name="Luttermann T."/>
            <person name="Thieme E."/>
            <person name="Hassa J."/>
            <person name="Haak M."/>
            <person name="Wittchen M."/>
            <person name="Mentz A."/>
            <person name="Persicke M."/>
            <person name="Busche T."/>
            <person name="Ruckert C."/>
        </authorList>
    </citation>
    <scope>NUCLEOTIDE SEQUENCE [LARGE SCALE GENOMIC DNA]</scope>
    <source>
        <strain evidence="3">1959</strain>
    </source>
</reference>
<organism evidence="2 3">
    <name type="scientific">Corynebacterium kalinowskii</name>
    <dbReference type="NCBI Taxonomy" id="2675216"/>
    <lineage>
        <taxon>Bacteria</taxon>
        <taxon>Bacillati</taxon>
        <taxon>Actinomycetota</taxon>
        <taxon>Actinomycetes</taxon>
        <taxon>Mycobacteriales</taxon>
        <taxon>Corynebacteriaceae</taxon>
        <taxon>Corynebacterium</taxon>
    </lineage>
</organism>
<accession>A0A6B8VRN7</accession>